<feature type="transmembrane region" description="Helical" evidence="9">
    <location>
        <begin position="57"/>
        <end position="78"/>
    </location>
</feature>
<gene>
    <name evidence="10" type="ordered locus">Acid345_4755</name>
</gene>
<dbReference type="Pfam" id="PF00893">
    <property type="entry name" value="Multi_Drug_Res"/>
    <property type="match status" value="1"/>
</dbReference>
<feature type="transmembrane region" description="Helical" evidence="9">
    <location>
        <begin position="84"/>
        <end position="102"/>
    </location>
</feature>
<evidence type="ECO:0000256" key="4">
    <source>
        <dbReference type="ARBA" id="ARBA00022692"/>
    </source>
</evidence>
<dbReference type="EnsemblBacteria" id="ABF43754">
    <property type="protein sequence ID" value="ABF43754"/>
    <property type="gene ID" value="Acid345_4755"/>
</dbReference>
<dbReference type="Gene3D" id="1.10.3730.20">
    <property type="match status" value="1"/>
</dbReference>
<dbReference type="HOGENOM" id="CLU_133067_0_1_0"/>
<evidence type="ECO:0000256" key="7">
    <source>
        <dbReference type="ARBA" id="ARBA00038032"/>
    </source>
</evidence>
<dbReference type="GO" id="GO:0022857">
    <property type="term" value="F:transmembrane transporter activity"/>
    <property type="evidence" value="ECO:0007669"/>
    <property type="project" value="InterPro"/>
</dbReference>
<feature type="transmembrane region" description="Helical" evidence="9">
    <location>
        <begin position="32"/>
        <end position="50"/>
    </location>
</feature>
<proteinExistence type="inferred from homology"/>
<sequence>MCWLWLFLAIALEVAATILMKYSDGFTRFGPTVGMLVLYALSLAPLARVLKELEVGAVYAIWSALGTVAVALLGMVLFHEPANALKVFSIVLIIVGVVGLNLSGRSSKNEIEAHNKADIRLAATAVTPVVKASNHR</sequence>
<keyword evidence="11" id="KW-1185">Reference proteome</keyword>
<protein>
    <submittedName>
        <fullName evidence="10">Small multidrug resistance protein</fullName>
    </submittedName>
</protein>
<dbReference type="GO" id="GO:0005886">
    <property type="term" value="C:plasma membrane"/>
    <property type="evidence" value="ECO:0007669"/>
    <property type="project" value="UniProtKB-SubCell"/>
</dbReference>
<evidence type="ECO:0000256" key="1">
    <source>
        <dbReference type="ARBA" id="ARBA00004651"/>
    </source>
</evidence>
<keyword evidence="3" id="KW-1003">Cell membrane</keyword>
<dbReference type="PANTHER" id="PTHR30561">
    <property type="entry name" value="SMR FAMILY PROTON-DEPENDENT DRUG EFFLUX TRANSPORTER SUGE"/>
    <property type="match status" value="1"/>
</dbReference>
<evidence type="ECO:0000256" key="5">
    <source>
        <dbReference type="ARBA" id="ARBA00022989"/>
    </source>
</evidence>
<reference evidence="10 11" key="1">
    <citation type="journal article" date="2009" name="Appl. Environ. Microbiol.">
        <title>Three genomes from the phylum Acidobacteria provide insight into the lifestyles of these microorganisms in soils.</title>
        <authorList>
            <person name="Ward N.L."/>
            <person name="Challacombe J.F."/>
            <person name="Janssen P.H."/>
            <person name="Henrissat B."/>
            <person name="Coutinho P.M."/>
            <person name="Wu M."/>
            <person name="Xie G."/>
            <person name="Haft D.H."/>
            <person name="Sait M."/>
            <person name="Badger J."/>
            <person name="Barabote R.D."/>
            <person name="Bradley B."/>
            <person name="Brettin T.S."/>
            <person name="Brinkac L.M."/>
            <person name="Bruce D."/>
            <person name="Creasy T."/>
            <person name="Daugherty S.C."/>
            <person name="Davidsen T.M."/>
            <person name="DeBoy R.T."/>
            <person name="Detter J.C."/>
            <person name="Dodson R.J."/>
            <person name="Durkin A.S."/>
            <person name="Ganapathy A."/>
            <person name="Gwinn-Giglio M."/>
            <person name="Han C.S."/>
            <person name="Khouri H."/>
            <person name="Kiss H."/>
            <person name="Kothari S.P."/>
            <person name="Madupu R."/>
            <person name="Nelson K.E."/>
            <person name="Nelson W.C."/>
            <person name="Paulsen I."/>
            <person name="Penn K."/>
            <person name="Ren Q."/>
            <person name="Rosovitz M.J."/>
            <person name="Selengut J.D."/>
            <person name="Shrivastava S."/>
            <person name="Sullivan S.A."/>
            <person name="Tapia R."/>
            <person name="Thompson L.S."/>
            <person name="Watkins K.L."/>
            <person name="Yang Q."/>
            <person name="Yu C."/>
            <person name="Zafar N."/>
            <person name="Zhou L."/>
            <person name="Kuske C.R."/>
        </authorList>
    </citation>
    <scope>NUCLEOTIDE SEQUENCE [LARGE SCALE GENOMIC DNA]</scope>
    <source>
        <strain evidence="10 11">Ellin345</strain>
    </source>
</reference>
<evidence type="ECO:0000256" key="2">
    <source>
        <dbReference type="ARBA" id="ARBA00022448"/>
    </source>
</evidence>
<evidence type="ECO:0000256" key="6">
    <source>
        <dbReference type="ARBA" id="ARBA00023136"/>
    </source>
</evidence>
<keyword evidence="2" id="KW-0813">Transport</keyword>
<dbReference type="SUPFAM" id="SSF103481">
    <property type="entry name" value="Multidrug resistance efflux transporter EmrE"/>
    <property type="match status" value="1"/>
</dbReference>
<dbReference type="RefSeq" id="WP_011525550.1">
    <property type="nucleotide sequence ID" value="NC_008009.1"/>
</dbReference>
<evidence type="ECO:0000313" key="10">
    <source>
        <dbReference type="EMBL" id="ABF43754.1"/>
    </source>
</evidence>
<dbReference type="AlphaFoldDB" id="Q1IH96"/>
<dbReference type="OrthoDB" id="21828at2"/>
<name>Q1IH96_KORVE</name>
<evidence type="ECO:0000256" key="3">
    <source>
        <dbReference type="ARBA" id="ARBA00022475"/>
    </source>
</evidence>
<dbReference type="FunFam" id="1.10.3730.20:FF:000001">
    <property type="entry name" value="Quaternary ammonium compound resistance transporter SugE"/>
    <property type="match status" value="1"/>
</dbReference>
<dbReference type="InterPro" id="IPR037185">
    <property type="entry name" value="EmrE-like"/>
</dbReference>
<dbReference type="Proteomes" id="UP000002432">
    <property type="component" value="Chromosome"/>
</dbReference>
<dbReference type="PANTHER" id="PTHR30561:SF1">
    <property type="entry name" value="MULTIDRUG TRANSPORTER EMRE"/>
    <property type="match status" value="1"/>
</dbReference>
<accession>Q1IH96</accession>
<comment type="similarity">
    <text evidence="7 8">Belongs to the drug/metabolite transporter (DMT) superfamily. Small multidrug resistance (SMR) (TC 2.A.7.1) family.</text>
</comment>
<keyword evidence="5 9" id="KW-1133">Transmembrane helix</keyword>
<dbReference type="KEGG" id="aba:Acid345_4755"/>
<dbReference type="InterPro" id="IPR045324">
    <property type="entry name" value="Small_multidrug_res"/>
</dbReference>
<dbReference type="InterPro" id="IPR000390">
    <property type="entry name" value="Small_drug/metabolite_transptr"/>
</dbReference>
<keyword evidence="6 9" id="KW-0472">Membrane</keyword>
<evidence type="ECO:0000256" key="9">
    <source>
        <dbReference type="SAM" id="Phobius"/>
    </source>
</evidence>
<organism evidence="10 11">
    <name type="scientific">Koribacter versatilis (strain Ellin345)</name>
    <dbReference type="NCBI Taxonomy" id="204669"/>
    <lineage>
        <taxon>Bacteria</taxon>
        <taxon>Pseudomonadati</taxon>
        <taxon>Acidobacteriota</taxon>
        <taxon>Terriglobia</taxon>
        <taxon>Terriglobales</taxon>
        <taxon>Candidatus Korobacteraceae</taxon>
        <taxon>Candidatus Korobacter</taxon>
    </lineage>
</organism>
<evidence type="ECO:0000256" key="8">
    <source>
        <dbReference type="RuleBase" id="RU003942"/>
    </source>
</evidence>
<comment type="subcellular location">
    <subcellularLocation>
        <location evidence="1 8">Cell membrane</location>
        <topology evidence="1 8">Multi-pass membrane protein</topology>
    </subcellularLocation>
</comment>
<dbReference type="EMBL" id="CP000360">
    <property type="protein sequence ID" value="ABF43754.1"/>
    <property type="molecule type" value="Genomic_DNA"/>
</dbReference>
<dbReference type="eggNOG" id="COG2076">
    <property type="taxonomic scope" value="Bacteria"/>
</dbReference>
<keyword evidence="4 8" id="KW-0812">Transmembrane</keyword>
<dbReference type="GO" id="GO:1990961">
    <property type="term" value="P:xenobiotic detoxification by transmembrane export across the plasma membrane"/>
    <property type="evidence" value="ECO:0007669"/>
    <property type="project" value="UniProtKB-ARBA"/>
</dbReference>
<evidence type="ECO:0000313" key="11">
    <source>
        <dbReference type="Proteomes" id="UP000002432"/>
    </source>
</evidence>